<dbReference type="RefSeq" id="WP_228882499.1">
    <property type="nucleotide sequence ID" value="NZ_CAJQZC010000011.1"/>
</dbReference>
<dbReference type="Gene3D" id="1.10.1220.10">
    <property type="entry name" value="Met repressor-like"/>
    <property type="match status" value="1"/>
</dbReference>
<dbReference type="InterPro" id="IPR005569">
    <property type="entry name" value="Arc_DNA-bd_dom"/>
</dbReference>
<evidence type="ECO:0000313" key="3">
    <source>
        <dbReference type="Proteomes" id="UP000789704"/>
    </source>
</evidence>
<evidence type="ECO:0000259" key="1">
    <source>
        <dbReference type="Pfam" id="PF03869"/>
    </source>
</evidence>
<dbReference type="Proteomes" id="UP000789704">
    <property type="component" value="Unassembled WGS sequence"/>
</dbReference>
<dbReference type="GO" id="GO:0003677">
    <property type="term" value="F:DNA binding"/>
    <property type="evidence" value="ECO:0007669"/>
    <property type="project" value="InterPro"/>
</dbReference>
<dbReference type="InterPro" id="IPR013321">
    <property type="entry name" value="Arc_rbn_hlx_hlx"/>
</dbReference>
<dbReference type="Pfam" id="PF03869">
    <property type="entry name" value="Arc"/>
    <property type="match status" value="1"/>
</dbReference>
<feature type="domain" description="Arc-like DNA binding" evidence="1">
    <location>
        <begin position="2"/>
        <end position="43"/>
    </location>
</feature>
<keyword evidence="3" id="KW-1185">Reference proteome</keyword>
<dbReference type="AlphaFoldDB" id="A0A9N8X400"/>
<sequence>MARDEPQVNLRIPADLKDRIDKAAEKNKRSMTAEVVARLEESFGGQKAEKAPPIDEYTLDLFAEKVGQVLDTREKKKKPRSA</sequence>
<proteinExistence type="predicted"/>
<protein>
    <recommendedName>
        <fullName evidence="1">Arc-like DNA binding domain-containing protein</fullName>
    </recommendedName>
</protein>
<dbReference type="InterPro" id="IPR010985">
    <property type="entry name" value="Ribbon_hlx_hlx"/>
</dbReference>
<comment type="caution">
    <text evidence="2">The sequence shown here is derived from an EMBL/GenBank/DDBJ whole genome shotgun (WGS) entry which is preliminary data.</text>
</comment>
<evidence type="ECO:0000313" key="2">
    <source>
        <dbReference type="EMBL" id="CAG4919204.1"/>
    </source>
</evidence>
<dbReference type="EMBL" id="CAJQZC010000011">
    <property type="protein sequence ID" value="CAG4919204.1"/>
    <property type="molecule type" value="Genomic_DNA"/>
</dbReference>
<dbReference type="GO" id="GO:0006355">
    <property type="term" value="P:regulation of DNA-templated transcription"/>
    <property type="evidence" value="ECO:0007669"/>
    <property type="project" value="InterPro"/>
</dbReference>
<dbReference type="SUPFAM" id="SSF47598">
    <property type="entry name" value="Ribbon-helix-helix"/>
    <property type="match status" value="1"/>
</dbReference>
<gene>
    <name evidence="2" type="ORF">LMG31841_04854</name>
</gene>
<accession>A0A9N8X400</accession>
<reference evidence="2" key="1">
    <citation type="submission" date="2021-04" db="EMBL/GenBank/DDBJ databases">
        <authorList>
            <person name="Vanwijnsberghe S."/>
        </authorList>
    </citation>
    <scope>NUCLEOTIDE SEQUENCE</scope>
    <source>
        <strain evidence="2">LMG 31841</strain>
    </source>
</reference>
<organism evidence="2 3">
    <name type="scientific">Paraburkholderia saeva</name>
    <dbReference type="NCBI Taxonomy" id="2777537"/>
    <lineage>
        <taxon>Bacteria</taxon>
        <taxon>Pseudomonadati</taxon>
        <taxon>Pseudomonadota</taxon>
        <taxon>Betaproteobacteria</taxon>
        <taxon>Burkholderiales</taxon>
        <taxon>Burkholderiaceae</taxon>
        <taxon>Paraburkholderia</taxon>
    </lineage>
</organism>
<name>A0A9N8X400_9BURK</name>